<protein>
    <submittedName>
        <fullName evidence="1">Uncharacterized protein</fullName>
    </submittedName>
</protein>
<evidence type="ECO:0000313" key="1">
    <source>
        <dbReference type="EMBL" id="KAK8564237.1"/>
    </source>
</evidence>
<proteinExistence type="predicted"/>
<comment type="caution">
    <text evidence="1">The sequence shown here is derived from an EMBL/GenBank/DDBJ whole genome shotgun (WGS) entry which is preliminary data.</text>
</comment>
<sequence>MKPMDKGKVIAQYNVNAGLMDEFEQSEISGKSFNFSKSVLYALESVSDEQMTTYLSRIQRGGLVQSFSSRSILYALSCCVGTAIEEPSSVATFKSLVSEKNLFLVAIIMNRRLKKGLGAGGKPFLKLID</sequence>
<organism evidence="1 2">
    <name type="scientific">Hibiscus sabdariffa</name>
    <name type="common">roselle</name>
    <dbReference type="NCBI Taxonomy" id="183260"/>
    <lineage>
        <taxon>Eukaryota</taxon>
        <taxon>Viridiplantae</taxon>
        <taxon>Streptophyta</taxon>
        <taxon>Embryophyta</taxon>
        <taxon>Tracheophyta</taxon>
        <taxon>Spermatophyta</taxon>
        <taxon>Magnoliopsida</taxon>
        <taxon>eudicotyledons</taxon>
        <taxon>Gunneridae</taxon>
        <taxon>Pentapetalae</taxon>
        <taxon>rosids</taxon>
        <taxon>malvids</taxon>
        <taxon>Malvales</taxon>
        <taxon>Malvaceae</taxon>
        <taxon>Malvoideae</taxon>
        <taxon>Hibiscus</taxon>
    </lineage>
</organism>
<dbReference type="EMBL" id="JBBPBM010000011">
    <property type="protein sequence ID" value="KAK8564237.1"/>
    <property type="molecule type" value="Genomic_DNA"/>
</dbReference>
<accession>A0ABR2EQD4</accession>
<reference evidence="1 2" key="1">
    <citation type="journal article" date="2024" name="G3 (Bethesda)">
        <title>Genome assembly of Hibiscus sabdariffa L. provides insights into metabolisms of medicinal natural products.</title>
        <authorList>
            <person name="Kim T."/>
        </authorList>
    </citation>
    <scope>NUCLEOTIDE SEQUENCE [LARGE SCALE GENOMIC DNA]</scope>
    <source>
        <strain evidence="1">TK-2024</strain>
        <tissue evidence="1">Old leaves</tissue>
    </source>
</reference>
<name>A0ABR2EQD4_9ROSI</name>
<dbReference type="Proteomes" id="UP001472677">
    <property type="component" value="Unassembled WGS sequence"/>
</dbReference>
<gene>
    <name evidence="1" type="ORF">V6N12_036366</name>
</gene>
<evidence type="ECO:0000313" key="2">
    <source>
        <dbReference type="Proteomes" id="UP001472677"/>
    </source>
</evidence>
<keyword evidence="2" id="KW-1185">Reference proteome</keyword>